<evidence type="ECO:0000313" key="1">
    <source>
        <dbReference type="EMBL" id="BBB31299.1"/>
    </source>
</evidence>
<keyword evidence="2" id="KW-1185">Reference proteome</keyword>
<gene>
    <name evidence="1" type="ORF">NEJAP_3361</name>
</gene>
<proteinExistence type="predicted"/>
<protein>
    <submittedName>
        <fullName evidence="1">Uncharacterized protein</fullName>
    </submittedName>
</protein>
<dbReference type="AlphaFoldDB" id="A0A7R6PEY0"/>
<organism evidence="1 2">
    <name type="scientific">Neptunomonas japonica JAMM 1380</name>
    <dbReference type="NCBI Taxonomy" id="1441457"/>
    <lineage>
        <taxon>Bacteria</taxon>
        <taxon>Pseudomonadati</taxon>
        <taxon>Pseudomonadota</taxon>
        <taxon>Gammaproteobacteria</taxon>
        <taxon>Oceanospirillales</taxon>
        <taxon>Oceanospirillaceae</taxon>
        <taxon>Neptunomonas</taxon>
    </lineage>
</organism>
<dbReference type="KEGG" id="njp:NEJAP_3361"/>
<name>A0A7R6PEY0_9GAMM</name>
<dbReference type="EMBL" id="AP014546">
    <property type="protein sequence ID" value="BBB31299.1"/>
    <property type="molecule type" value="Genomic_DNA"/>
</dbReference>
<dbReference type="RefSeq" id="WP_201348410.1">
    <property type="nucleotide sequence ID" value="NZ_AP014546.1"/>
</dbReference>
<dbReference type="Proteomes" id="UP000595332">
    <property type="component" value="Chromosome"/>
</dbReference>
<accession>A0A7R6PEY0</accession>
<sequence length="109" mass="12024">MKITQLFIGMVLALVISFVPQLSLAKDKLKSGVVYQSQGVLQEIVTKGTGSIMIDNEIYKVASHARIREAGNPTKLRHLDLGLDVLFSYKKGKKGARRPVITSINVIMK</sequence>
<evidence type="ECO:0000313" key="2">
    <source>
        <dbReference type="Proteomes" id="UP000595332"/>
    </source>
</evidence>
<reference evidence="1 2" key="1">
    <citation type="journal article" date="2008" name="Int. J. Syst. Evol. Microbiol.">
        <title>Neptunomonas japonica sp. nov., an Osedax japonicus symbiont-like bacterium isolated from sediment adjacent to sperm whale carcasses off Kagoshima, Japan.</title>
        <authorList>
            <person name="Miyazaki M."/>
            <person name="Nogi Y."/>
            <person name="Fujiwara Y."/>
            <person name="Kawato M."/>
            <person name="Kubokawa K."/>
            <person name="Horikoshi K."/>
        </authorList>
    </citation>
    <scope>NUCLEOTIDE SEQUENCE [LARGE SCALE GENOMIC DNA]</scope>
    <source>
        <strain evidence="1 2">JAMM 1380</strain>
    </source>
</reference>